<evidence type="ECO:0000313" key="2">
    <source>
        <dbReference type="Proteomes" id="UP000299102"/>
    </source>
</evidence>
<name>A0A4C1ZJS4_EUMVA</name>
<keyword evidence="2" id="KW-1185">Reference proteome</keyword>
<comment type="caution">
    <text evidence="1">The sequence shown here is derived from an EMBL/GenBank/DDBJ whole genome shotgun (WGS) entry which is preliminary data.</text>
</comment>
<organism evidence="1 2">
    <name type="scientific">Eumeta variegata</name>
    <name type="common">Bagworm moth</name>
    <name type="synonym">Eumeta japonica</name>
    <dbReference type="NCBI Taxonomy" id="151549"/>
    <lineage>
        <taxon>Eukaryota</taxon>
        <taxon>Metazoa</taxon>
        <taxon>Ecdysozoa</taxon>
        <taxon>Arthropoda</taxon>
        <taxon>Hexapoda</taxon>
        <taxon>Insecta</taxon>
        <taxon>Pterygota</taxon>
        <taxon>Neoptera</taxon>
        <taxon>Endopterygota</taxon>
        <taxon>Lepidoptera</taxon>
        <taxon>Glossata</taxon>
        <taxon>Ditrysia</taxon>
        <taxon>Tineoidea</taxon>
        <taxon>Psychidae</taxon>
        <taxon>Oiketicinae</taxon>
        <taxon>Eumeta</taxon>
    </lineage>
</organism>
<reference evidence="1 2" key="1">
    <citation type="journal article" date="2019" name="Commun. Biol.">
        <title>The bagworm genome reveals a unique fibroin gene that provides high tensile strength.</title>
        <authorList>
            <person name="Kono N."/>
            <person name="Nakamura H."/>
            <person name="Ohtoshi R."/>
            <person name="Tomita M."/>
            <person name="Numata K."/>
            <person name="Arakawa K."/>
        </authorList>
    </citation>
    <scope>NUCLEOTIDE SEQUENCE [LARGE SCALE GENOMIC DNA]</scope>
</reference>
<proteinExistence type="predicted"/>
<evidence type="ECO:0000313" key="1">
    <source>
        <dbReference type="EMBL" id="GBP86867.1"/>
    </source>
</evidence>
<sequence length="102" mass="11622">MTILQSHSSCLSSFIKKRSNHPLRGTLVGFGSIDPFGRLLLCFGEFRVIKKLVVAVPHGHSQLESRHQQVADLLGKNRIYDEERDARKEGGVERRRESRPKL</sequence>
<dbReference type="AlphaFoldDB" id="A0A4C1ZJS4"/>
<protein>
    <submittedName>
        <fullName evidence="1">Uncharacterized protein</fullName>
    </submittedName>
</protein>
<dbReference type="Proteomes" id="UP000299102">
    <property type="component" value="Unassembled WGS sequence"/>
</dbReference>
<gene>
    <name evidence="1" type="ORF">EVAR_63791_1</name>
</gene>
<accession>A0A4C1ZJS4</accession>
<dbReference type="EMBL" id="BGZK01001821">
    <property type="protein sequence ID" value="GBP86867.1"/>
    <property type="molecule type" value="Genomic_DNA"/>
</dbReference>